<comment type="subcellular location">
    <subcellularLocation>
        <location evidence="1">Endomembrane system</location>
        <topology evidence="1">Multi-pass membrane protein</topology>
    </subcellularLocation>
</comment>
<evidence type="ECO:0000256" key="11">
    <source>
        <dbReference type="SAM" id="MobiDB-lite"/>
    </source>
</evidence>
<feature type="compositionally biased region" description="Low complexity" evidence="11">
    <location>
        <begin position="11"/>
        <end position="29"/>
    </location>
</feature>
<feature type="compositionally biased region" description="Polar residues" evidence="11">
    <location>
        <begin position="111"/>
        <end position="126"/>
    </location>
</feature>
<comment type="catalytic activity">
    <reaction evidence="9 10">
        <text>L-cysteinyl-[protein] + hexadecanoyl-CoA = S-hexadecanoyl-L-cysteinyl-[protein] + CoA</text>
        <dbReference type="Rhea" id="RHEA:36683"/>
        <dbReference type="Rhea" id="RHEA-COMP:10131"/>
        <dbReference type="Rhea" id="RHEA-COMP:11032"/>
        <dbReference type="ChEBI" id="CHEBI:29950"/>
        <dbReference type="ChEBI" id="CHEBI:57287"/>
        <dbReference type="ChEBI" id="CHEBI:57379"/>
        <dbReference type="ChEBI" id="CHEBI:74151"/>
        <dbReference type="EC" id="2.3.1.225"/>
    </reaction>
</comment>
<accession>A0AAD3CT83</accession>
<evidence type="ECO:0000256" key="3">
    <source>
        <dbReference type="ARBA" id="ARBA00022692"/>
    </source>
</evidence>
<feature type="compositionally biased region" description="Basic residues" evidence="11">
    <location>
        <begin position="1"/>
        <end position="10"/>
    </location>
</feature>
<evidence type="ECO:0000256" key="4">
    <source>
        <dbReference type="ARBA" id="ARBA00022989"/>
    </source>
</evidence>
<comment type="similarity">
    <text evidence="10">Belongs to the DHHC palmitoyltransferase family.</text>
</comment>
<dbReference type="PANTHER" id="PTHR22883:SF43">
    <property type="entry name" value="PALMITOYLTRANSFERASE APP"/>
    <property type="match status" value="1"/>
</dbReference>
<feature type="region of interest" description="Disordered" evidence="11">
    <location>
        <begin position="106"/>
        <end position="126"/>
    </location>
</feature>
<gene>
    <name evidence="13" type="ORF">CTEN210_08253</name>
</gene>
<feature type="domain" description="Palmitoyltransferase DHHC" evidence="12">
    <location>
        <begin position="337"/>
        <end position="480"/>
    </location>
</feature>
<evidence type="ECO:0000313" key="14">
    <source>
        <dbReference type="Proteomes" id="UP001054902"/>
    </source>
</evidence>
<evidence type="ECO:0000256" key="2">
    <source>
        <dbReference type="ARBA" id="ARBA00022679"/>
    </source>
</evidence>
<dbReference type="Proteomes" id="UP001054902">
    <property type="component" value="Unassembled WGS sequence"/>
</dbReference>
<reference evidence="13 14" key="1">
    <citation type="journal article" date="2021" name="Sci. Rep.">
        <title>The genome of the diatom Chaetoceros tenuissimus carries an ancient integrated fragment of an extant virus.</title>
        <authorList>
            <person name="Hongo Y."/>
            <person name="Kimura K."/>
            <person name="Takaki Y."/>
            <person name="Yoshida Y."/>
            <person name="Baba S."/>
            <person name="Kobayashi G."/>
            <person name="Nagasaki K."/>
            <person name="Hano T."/>
            <person name="Tomaru Y."/>
        </authorList>
    </citation>
    <scope>NUCLEOTIDE SEQUENCE [LARGE SCALE GENOMIC DNA]</scope>
    <source>
        <strain evidence="13 14">NIES-3715</strain>
    </source>
</reference>
<feature type="transmembrane region" description="Helical" evidence="10">
    <location>
        <begin position="264"/>
        <end position="290"/>
    </location>
</feature>
<dbReference type="InterPro" id="IPR039859">
    <property type="entry name" value="PFA4/ZDH16/20/ERF2-like"/>
</dbReference>
<feature type="region of interest" description="Disordered" evidence="11">
    <location>
        <begin position="1"/>
        <end position="64"/>
    </location>
</feature>
<sequence>MAPSPSKKKGASPSKGISESLASETTSLLPKNETFDSHDVETEFLPQSQHKDKHVVISPSSSDIQSKERVTANQFYFPSVNPTVQAYYRFTVTPSTPFAALHTRPLDGPMSAQQQSPDGGNVQPSTVSGLLRRSAVLPSHGTDPSGKWILVSVGARSGWAKKSSFTPVSKEEGEEKMLNPSSDSTDDSKHSAYFTLAKKFRAKEGWMGNQVFLLDGKVMLGSDAPLFFFTNIMIAFALVVYYGMIQPRLYHVEAIDHDPNTSTYFRWTTHSLIFVSTLVSAILTFVLLWISAMTDPGILPSISCPIKAPIPTKRKENNNEDDEEQVPVQIGGPLGFRYCSTCNIFRPPRAKHCNSCNVCVSVFDHHCPWVGNCIGARNHRYFFGFLICVTFLTVVVTFSCFRMFYETYRDYDKGELDTGGDSLNRHEDKVSFLLFQVIRSEPSAVILSIFTLLCAWSLASLTCFHGLIITIGQTTNEKVRGVYDAQENPANKGIIKNWYGALCSEIPESRIPRDFSEYVDCEHGRTERDSTLKGSQLHMSPDKKSGAISESVYNSVQAAEAVAAAVKAKNGIVYEK</sequence>
<keyword evidence="4 10" id="KW-1133">Transmembrane helix</keyword>
<evidence type="ECO:0000256" key="10">
    <source>
        <dbReference type="RuleBase" id="RU079119"/>
    </source>
</evidence>
<dbReference type="GO" id="GO:0019706">
    <property type="term" value="F:protein-cysteine S-palmitoyltransferase activity"/>
    <property type="evidence" value="ECO:0007669"/>
    <property type="project" value="UniProtKB-EC"/>
</dbReference>
<keyword evidence="2 10" id="KW-0808">Transferase</keyword>
<protein>
    <recommendedName>
        <fullName evidence="10">Palmitoyltransferase</fullName>
        <ecNumber evidence="10">2.3.1.225</ecNumber>
    </recommendedName>
</protein>
<dbReference type="PROSITE" id="PS50216">
    <property type="entry name" value="DHHC"/>
    <property type="match status" value="1"/>
</dbReference>
<dbReference type="AlphaFoldDB" id="A0AAD3CT83"/>
<keyword evidence="8 10" id="KW-0012">Acyltransferase</keyword>
<feature type="transmembrane region" description="Helical" evidence="10">
    <location>
        <begin position="444"/>
        <end position="471"/>
    </location>
</feature>
<dbReference type="EC" id="2.3.1.225" evidence="10"/>
<evidence type="ECO:0000256" key="8">
    <source>
        <dbReference type="ARBA" id="ARBA00023315"/>
    </source>
</evidence>
<dbReference type="Pfam" id="PF01529">
    <property type="entry name" value="DHHC"/>
    <property type="match status" value="1"/>
</dbReference>
<evidence type="ECO:0000256" key="1">
    <source>
        <dbReference type="ARBA" id="ARBA00004127"/>
    </source>
</evidence>
<keyword evidence="5 10" id="KW-0472">Membrane</keyword>
<dbReference type="EMBL" id="BLLK01000045">
    <property type="protein sequence ID" value="GFH51777.1"/>
    <property type="molecule type" value="Genomic_DNA"/>
</dbReference>
<evidence type="ECO:0000256" key="9">
    <source>
        <dbReference type="ARBA" id="ARBA00048048"/>
    </source>
</evidence>
<feature type="region of interest" description="Disordered" evidence="11">
    <location>
        <begin position="164"/>
        <end position="186"/>
    </location>
</feature>
<evidence type="ECO:0000256" key="7">
    <source>
        <dbReference type="ARBA" id="ARBA00023288"/>
    </source>
</evidence>
<keyword evidence="14" id="KW-1185">Reference proteome</keyword>
<evidence type="ECO:0000256" key="5">
    <source>
        <dbReference type="ARBA" id="ARBA00023136"/>
    </source>
</evidence>
<keyword evidence="3 10" id="KW-0812">Transmembrane</keyword>
<dbReference type="PANTHER" id="PTHR22883">
    <property type="entry name" value="ZINC FINGER DHHC DOMAIN CONTAINING PROTEIN"/>
    <property type="match status" value="1"/>
</dbReference>
<comment type="caution">
    <text evidence="13">The sequence shown here is derived from an EMBL/GenBank/DDBJ whole genome shotgun (WGS) entry which is preliminary data.</text>
</comment>
<dbReference type="GO" id="GO:0005783">
    <property type="term" value="C:endoplasmic reticulum"/>
    <property type="evidence" value="ECO:0007669"/>
    <property type="project" value="TreeGrafter"/>
</dbReference>
<dbReference type="GO" id="GO:0005794">
    <property type="term" value="C:Golgi apparatus"/>
    <property type="evidence" value="ECO:0007669"/>
    <property type="project" value="TreeGrafter"/>
</dbReference>
<evidence type="ECO:0000259" key="12">
    <source>
        <dbReference type="Pfam" id="PF01529"/>
    </source>
</evidence>
<evidence type="ECO:0000256" key="6">
    <source>
        <dbReference type="ARBA" id="ARBA00023139"/>
    </source>
</evidence>
<organism evidence="13 14">
    <name type="scientific">Chaetoceros tenuissimus</name>
    <dbReference type="NCBI Taxonomy" id="426638"/>
    <lineage>
        <taxon>Eukaryota</taxon>
        <taxon>Sar</taxon>
        <taxon>Stramenopiles</taxon>
        <taxon>Ochrophyta</taxon>
        <taxon>Bacillariophyta</taxon>
        <taxon>Coscinodiscophyceae</taxon>
        <taxon>Chaetocerotophycidae</taxon>
        <taxon>Chaetocerotales</taxon>
        <taxon>Chaetocerotaceae</taxon>
        <taxon>Chaetoceros</taxon>
    </lineage>
</organism>
<keyword evidence="6" id="KW-0564">Palmitate</keyword>
<proteinExistence type="inferred from homology"/>
<evidence type="ECO:0000313" key="13">
    <source>
        <dbReference type="EMBL" id="GFH51777.1"/>
    </source>
</evidence>
<feature type="transmembrane region" description="Helical" evidence="10">
    <location>
        <begin position="226"/>
        <end position="244"/>
    </location>
</feature>
<dbReference type="GO" id="GO:0006612">
    <property type="term" value="P:protein targeting to membrane"/>
    <property type="evidence" value="ECO:0007669"/>
    <property type="project" value="TreeGrafter"/>
</dbReference>
<name>A0AAD3CT83_9STRA</name>
<comment type="domain">
    <text evidence="10">The DHHC domain is required for palmitoyltransferase activity.</text>
</comment>
<keyword evidence="7" id="KW-0449">Lipoprotein</keyword>
<feature type="transmembrane region" description="Helical" evidence="10">
    <location>
        <begin position="381"/>
        <end position="405"/>
    </location>
</feature>
<dbReference type="InterPro" id="IPR001594">
    <property type="entry name" value="Palmitoyltrfase_DHHC"/>
</dbReference>